<dbReference type="PANTHER" id="PTHR23411">
    <property type="entry name" value="TAPASIN"/>
    <property type="match status" value="1"/>
</dbReference>
<dbReference type="Pfam" id="PF07654">
    <property type="entry name" value="C1-set"/>
    <property type="match status" value="2"/>
</dbReference>
<dbReference type="EMBL" id="SWJQ01001638">
    <property type="protein sequence ID" value="TRZ07760.1"/>
    <property type="molecule type" value="Genomic_DNA"/>
</dbReference>
<comment type="caution">
    <text evidence="3">The sequence shown here is derived from an EMBL/GenBank/DDBJ whole genome shotgun (WGS) entry which is preliminary data.</text>
</comment>
<dbReference type="InterPro" id="IPR013783">
    <property type="entry name" value="Ig-like_fold"/>
</dbReference>
<dbReference type="OrthoDB" id="9394894at2759"/>
<gene>
    <name evidence="3" type="ORF">HGM15179_019358</name>
</gene>
<dbReference type="CDD" id="cd00098">
    <property type="entry name" value="IgC1"/>
    <property type="match status" value="1"/>
</dbReference>
<protein>
    <recommendedName>
        <fullName evidence="2">Ig-like domain-containing protein</fullName>
    </recommendedName>
</protein>
<dbReference type="Proteomes" id="UP000796761">
    <property type="component" value="Unassembled WGS sequence"/>
</dbReference>
<dbReference type="Gene3D" id="2.60.40.10">
    <property type="entry name" value="Immunoglobulins"/>
    <property type="match status" value="2"/>
</dbReference>
<proteinExistence type="predicted"/>
<feature type="domain" description="Ig-like" evidence="2">
    <location>
        <begin position="126"/>
        <end position="209"/>
    </location>
</feature>
<dbReference type="AlphaFoldDB" id="A0A8K1D9I7"/>
<dbReference type="SUPFAM" id="SSF48726">
    <property type="entry name" value="Immunoglobulin"/>
    <property type="match status" value="2"/>
</dbReference>
<dbReference type="InterPro" id="IPR007110">
    <property type="entry name" value="Ig-like_dom"/>
</dbReference>
<dbReference type="InterPro" id="IPR003597">
    <property type="entry name" value="Ig_C1-set"/>
</dbReference>
<sequence length="229" mass="24115">MQVTGDILCPPNFTLSLLSDPGQSDPSVSESAHADVQLLCQARGRGSRQANLTWLVNGDVTDLGGELSTCHEEGGANQEVLSGRVNVSRELWEGGATFTCRASHAHLATPLSASASTYCKGSKPSPSVQILPPSLQDLYLSSSPNLTCVASNLKSPRPKFTWSRSGGGALGVATSGPAHRLPNGQYEVRNYLAICAEDWNSGEEFTCRVGGDDVGDTPLVAAIKKENSE</sequence>
<accession>A0A8K1D9I7</accession>
<evidence type="ECO:0000313" key="3">
    <source>
        <dbReference type="EMBL" id="TRZ07760.1"/>
    </source>
</evidence>
<name>A0A8K1D9I7_9PASS</name>
<evidence type="ECO:0000313" key="4">
    <source>
        <dbReference type="Proteomes" id="UP000796761"/>
    </source>
</evidence>
<dbReference type="InterPro" id="IPR050380">
    <property type="entry name" value="Immune_Resp_Modulators"/>
</dbReference>
<keyword evidence="4" id="KW-1185">Reference proteome</keyword>
<reference evidence="3" key="1">
    <citation type="submission" date="2019-04" db="EMBL/GenBank/DDBJ databases">
        <title>Genome assembly of Zosterops borbonicus 15179.</title>
        <authorList>
            <person name="Leroy T."/>
            <person name="Anselmetti Y."/>
            <person name="Tilak M.-K."/>
            <person name="Nabholz B."/>
        </authorList>
    </citation>
    <scope>NUCLEOTIDE SEQUENCE</scope>
    <source>
        <strain evidence="3">HGM_15179</strain>
        <tissue evidence="3">Muscle</tissue>
    </source>
</reference>
<evidence type="ECO:0000259" key="2">
    <source>
        <dbReference type="PROSITE" id="PS50835"/>
    </source>
</evidence>
<dbReference type="PROSITE" id="PS00290">
    <property type="entry name" value="IG_MHC"/>
    <property type="match status" value="1"/>
</dbReference>
<feature type="domain" description="Ig-like" evidence="2">
    <location>
        <begin position="11"/>
        <end position="116"/>
    </location>
</feature>
<evidence type="ECO:0000256" key="1">
    <source>
        <dbReference type="ARBA" id="ARBA00023319"/>
    </source>
</evidence>
<dbReference type="InterPro" id="IPR036179">
    <property type="entry name" value="Ig-like_dom_sf"/>
</dbReference>
<dbReference type="PROSITE" id="PS50835">
    <property type="entry name" value="IG_LIKE"/>
    <property type="match status" value="2"/>
</dbReference>
<organism evidence="3 4">
    <name type="scientific">Zosterops borbonicus</name>
    <dbReference type="NCBI Taxonomy" id="364589"/>
    <lineage>
        <taxon>Eukaryota</taxon>
        <taxon>Metazoa</taxon>
        <taxon>Chordata</taxon>
        <taxon>Craniata</taxon>
        <taxon>Vertebrata</taxon>
        <taxon>Euteleostomi</taxon>
        <taxon>Archelosauria</taxon>
        <taxon>Archosauria</taxon>
        <taxon>Dinosauria</taxon>
        <taxon>Saurischia</taxon>
        <taxon>Theropoda</taxon>
        <taxon>Coelurosauria</taxon>
        <taxon>Aves</taxon>
        <taxon>Neognathae</taxon>
        <taxon>Neoaves</taxon>
        <taxon>Telluraves</taxon>
        <taxon>Australaves</taxon>
        <taxon>Passeriformes</taxon>
        <taxon>Sylvioidea</taxon>
        <taxon>Zosteropidae</taxon>
        <taxon>Zosterops</taxon>
    </lineage>
</organism>
<dbReference type="InterPro" id="IPR003006">
    <property type="entry name" value="Ig/MHC_CS"/>
</dbReference>
<keyword evidence="1" id="KW-0393">Immunoglobulin domain</keyword>